<gene>
    <name evidence="11" type="ORF">PLOB_00047580</name>
</gene>
<accession>A0ABN8SG36</accession>
<evidence type="ECO:0000313" key="12">
    <source>
        <dbReference type="Proteomes" id="UP001159405"/>
    </source>
</evidence>
<evidence type="ECO:0000256" key="8">
    <source>
        <dbReference type="ARBA" id="ARBA00026106"/>
    </source>
</evidence>
<dbReference type="InterPro" id="IPR015424">
    <property type="entry name" value="PyrdxlP-dep_Trfase"/>
</dbReference>
<dbReference type="Proteomes" id="UP001159405">
    <property type="component" value="Unassembled WGS sequence"/>
</dbReference>
<evidence type="ECO:0000256" key="9">
    <source>
        <dbReference type="ARBA" id="ARBA00047412"/>
    </source>
</evidence>
<dbReference type="InterPro" id="IPR004839">
    <property type="entry name" value="Aminotransferase_I/II_large"/>
</dbReference>
<evidence type="ECO:0000313" key="11">
    <source>
        <dbReference type="EMBL" id="CAH3190599.1"/>
    </source>
</evidence>
<comment type="similarity">
    <text evidence="7">Belongs to the class-I pyridoxal-phosphate-dependent aminotransferase family. Alanine aminotransferase subfamily.</text>
</comment>
<keyword evidence="12" id="KW-1185">Reference proteome</keyword>
<proteinExistence type="inferred from homology"/>
<comment type="caution">
    <text evidence="11">The sequence shown here is derived from an EMBL/GenBank/DDBJ whole genome shotgun (WGS) entry which is preliminary data.</text>
</comment>
<keyword evidence="4" id="KW-0808">Transferase</keyword>
<dbReference type="InterPro" id="IPR045088">
    <property type="entry name" value="ALAT1/2-like"/>
</dbReference>
<sequence>MEVEEIITNKTISRVFREATNARGWIDVRADQIRRELRQGVSKPFNEVIKHFGDPQAFGQRPISSLRQFLACLLCPSFLEEQSYPQDIKEKARRILEATRQFSIGSYTDSTGLRIVREHVAQFITKRDGYTADPDRIFLTSGGATAIKIALAALATGCSDEHKAGLMIPVPGFHHYPARSKQLCLYQIPYFLDEDNDWALDVSELKRALDESRLHCRPRGLVVINPGNPTGQVLTYENIKEVIKFCAREKLVLFADEVYQETVFTNEVQFHSCRKVVRDLGPEYDKFQLMSINSASKGFYGECGLRGAYLEIVGFSKEVLAQFRSYLSSPHIAPSTIGQAAVGAICNPPQPGDESYETFIKEKMSILDSYQRKARITTTMLNSLEGVSCNAVTGSLYAFPKIVLPQKAIEEAMLKKCTPDEFYCWRMLEETGISPVPGSSFGQKEGTYHFRLTILPSEEKVVPMFDRISKFHKEFMDKYRNNNDNRN</sequence>
<dbReference type="Gene3D" id="3.40.640.10">
    <property type="entry name" value="Type I PLP-dependent aspartate aminotransferase-like (Major domain)"/>
    <property type="match status" value="1"/>
</dbReference>
<reference evidence="11 12" key="1">
    <citation type="submission" date="2022-05" db="EMBL/GenBank/DDBJ databases">
        <authorList>
            <consortium name="Genoscope - CEA"/>
            <person name="William W."/>
        </authorList>
    </citation>
    <scope>NUCLEOTIDE SEQUENCE [LARGE SCALE GENOMIC DNA]</scope>
</reference>
<evidence type="ECO:0000256" key="6">
    <source>
        <dbReference type="ARBA" id="ARBA00025708"/>
    </source>
</evidence>
<evidence type="ECO:0000259" key="10">
    <source>
        <dbReference type="Pfam" id="PF00155"/>
    </source>
</evidence>
<name>A0ABN8SG36_9CNID</name>
<comment type="subunit">
    <text evidence="2">Homodimer.</text>
</comment>
<dbReference type="Gene3D" id="3.90.1150.10">
    <property type="entry name" value="Aspartate Aminotransferase, domain 1"/>
    <property type="match status" value="1"/>
</dbReference>
<dbReference type="Gene3D" id="1.10.287.1970">
    <property type="match status" value="1"/>
</dbReference>
<keyword evidence="3" id="KW-0032">Aminotransferase</keyword>
<evidence type="ECO:0000256" key="7">
    <source>
        <dbReference type="ARBA" id="ARBA00025785"/>
    </source>
</evidence>
<dbReference type="EMBL" id="CALNXK010000889">
    <property type="protein sequence ID" value="CAH3190599.1"/>
    <property type="molecule type" value="Genomic_DNA"/>
</dbReference>
<dbReference type="PANTHER" id="PTHR11751:SF29">
    <property type="entry name" value="ALANINE TRANSAMINASE"/>
    <property type="match status" value="1"/>
</dbReference>
<dbReference type="EC" id="2.6.1.2" evidence="8"/>
<organism evidence="11 12">
    <name type="scientific">Porites lobata</name>
    <dbReference type="NCBI Taxonomy" id="104759"/>
    <lineage>
        <taxon>Eukaryota</taxon>
        <taxon>Metazoa</taxon>
        <taxon>Cnidaria</taxon>
        <taxon>Anthozoa</taxon>
        <taxon>Hexacorallia</taxon>
        <taxon>Scleractinia</taxon>
        <taxon>Fungiina</taxon>
        <taxon>Poritidae</taxon>
        <taxon>Porites</taxon>
    </lineage>
</organism>
<dbReference type="InterPro" id="IPR015421">
    <property type="entry name" value="PyrdxlP-dep_Trfase_major"/>
</dbReference>
<evidence type="ECO:0000256" key="4">
    <source>
        <dbReference type="ARBA" id="ARBA00022679"/>
    </source>
</evidence>
<comment type="cofactor">
    <cofactor evidence="1">
        <name>pyridoxal 5'-phosphate</name>
        <dbReference type="ChEBI" id="CHEBI:597326"/>
    </cofactor>
</comment>
<dbReference type="CDD" id="cd00609">
    <property type="entry name" value="AAT_like"/>
    <property type="match status" value="1"/>
</dbReference>
<evidence type="ECO:0000256" key="3">
    <source>
        <dbReference type="ARBA" id="ARBA00022576"/>
    </source>
</evidence>
<evidence type="ECO:0000256" key="2">
    <source>
        <dbReference type="ARBA" id="ARBA00011738"/>
    </source>
</evidence>
<dbReference type="InterPro" id="IPR015422">
    <property type="entry name" value="PyrdxlP-dep_Trfase_small"/>
</dbReference>
<evidence type="ECO:0000256" key="5">
    <source>
        <dbReference type="ARBA" id="ARBA00022898"/>
    </source>
</evidence>
<protein>
    <recommendedName>
        <fullName evidence="8">alanine transaminase</fullName>
        <ecNumber evidence="8">2.6.1.2</ecNumber>
    </recommendedName>
</protein>
<comment type="catalytic activity">
    <reaction evidence="9">
        <text>L-alanine + 2-oxoglutarate = pyruvate + L-glutamate</text>
        <dbReference type="Rhea" id="RHEA:19453"/>
        <dbReference type="ChEBI" id="CHEBI:15361"/>
        <dbReference type="ChEBI" id="CHEBI:16810"/>
        <dbReference type="ChEBI" id="CHEBI:29985"/>
        <dbReference type="ChEBI" id="CHEBI:57972"/>
        <dbReference type="EC" id="2.6.1.2"/>
    </reaction>
</comment>
<evidence type="ECO:0000256" key="1">
    <source>
        <dbReference type="ARBA" id="ARBA00001933"/>
    </source>
</evidence>
<feature type="domain" description="Aminotransferase class I/classII large" evidence="10">
    <location>
        <begin position="80"/>
        <end position="460"/>
    </location>
</feature>
<comment type="pathway">
    <text evidence="6">Amino-acid degradation; L-alanine degradation via transaminase pathway; pyruvate from L-alanine: step 1/1.</text>
</comment>
<dbReference type="SUPFAM" id="SSF53383">
    <property type="entry name" value="PLP-dependent transferases"/>
    <property type="match status" value="1"/>
</dbReference>
<dbReference type="PANTHER" id="PTHR11751">
    <property type="entry name" value="ALANINE AMINOTRANSFERASE"/>
    <property type="match status" value="1"/>
</dbReference>
<keyword evidence="5" id="KW-0663">Pyridoxal phosphate</keyword>
<dbReference type="Pfam" id="PF00155">
    <property type="entry name" value="Aminotran_1_2"/>
    <property type="match status" value="1"/>
</dbReference>